<dbReference type="RefSeq" id="WP_067642839.1">
    <property type="nucleotide sequence ID" value="NZ_JAAXOM010000008.1"/>
</dbReference>
<keyword evidence="3" id="KW-1185">Reference proteome</keyword>
<evidence type="ECO:0000313" key="3">
    <source>
        <dbReference type="Proteomes" id="UP000572007"/>
    </source>
</evidence>
<sequence length="236" mass="23602">MMRSALARAGAVASACAALAACSSTSDDCGASCATTWPSPAAVAPGSGPVVRDQAQLSAGLLAATDLPGDFTAVPPRRAGNDTAVPADAPTDPADCARLLTPIAQQWPGSAAAASVQFAGPSFATIDIDAASYPDTALAAAFDSLQSRPRRCTSYTGDDAGVRIDYRTAPLDQPPVGDAGSAFTLTATSEGLTLTSATSLVQVGNTLVQVVVTAPEEVDPGVLADLTAAQVRKLRG</sequence>
<gene>
    <name evidence="2" type="ORF">HGA10_26280</name>
</gene>
<keyword evidence="1" id="KW-0732">Signal</keyword>
<organism evidence="2 3">
    <name type="scientific">Nocardia coubleae</name>
    <dbReference type="NCBI Taxonomy" id="356147"/>
    <lineage>
        <taxon>Bacteria</taxon>
        <taxon>Bacillati</taxon>
        <taxon>Actinomycetota</taxon>
        <taxon>Actinomycetes</taxon>
        <taxon>Mycobacteriales</taxon>
        <taxon>Nocardiaceae</taxon>
        <taxon>Nocardia</taxon>
    </lineage>
</organism>
<feature type="signal peptide" evidence="1">
    <location>
        <begin position="1"/>
        <end position="20"/>
    </location>
</feature>
<evidence type="ECO:0000256" key="1">
    <source>
        <dbReference type="SAM" id="SignalP"/>
    </source>
</evidence>
<reference evidence="2 3" key="1">
    <citation type="submission" date="2020-04" db="EMBL/GenBank/DDBJ databases">
        <title>MicrobeNet Type strains.</title>
        <authorList>
            <person name="Nicholson A.C."/>
        </authorList>
    </citation>
    <scope>NUCLEOTIDE SEQUENCE [LARGE SCALE GENOMIC DNA]</scope>
    <source>
        <strain evidence="2 3">DSM 44960</strain>
    </source>
</reference>
<dbReference type="PROSITE" id="PS51257">
    <property type="entry name" value="PROKAR_LIPOPROTEIN"/>
    <property type="match status" value="1"/>
</dbReference>
<name>A0A846WEY2_9NOCA</name>
<comment type="caution">
    <text evidence="2">The sequence shown here is derived from an EMBL/GenBank/DDBJ whole genome shotgun (WGS) entry which is preliminary data.</text>
</comment>
<dbReference type="EMBL" id="JAAXOM010000008">
    <property type="protein sequence ID" value="NKX90798.1"/>
    <property type="molecule type" value="Genomic_DNA"/>
</dbReference>
<proteinExistence type="predicted"/>
<dbReference type="AlphaFoldDB" id="A0A846WEY2"/>
<evidence type="ECO:0000313" key="2">
    <source>
        <dbReference type="EMBL" id="NKX90798.1"/>
    </source>
</evidence>
<dbReference type="Proteomes" id="UP000572007">
    <property type="component" value="Unassembled WGS sequence"/>
</dbReference>
<feature type="chain" id="PRO_5032449806" description="Sensor domain-containing protein" evidence="1">
    <location>
        <begin position="21"/>
        <end position="236"/>
    </location>
</feature>
<accession>A0A846WEY2</accession>
<evidence type="ECO:0008006" key="4">
    <source>
        <dbReference type="Google" id="ProtNLM"/>
    </source>
</evidence>
<protein>
    <recommendedName>
        <fullName evidence="4">Sensor domain-containing protein</fullName>
    </recommendedName>
</protein>